<dbReference type="Proteomes" id="UP000462014">
    <property type="component" value="Unassembled WGS sequence"/>
</dbReference>
<dbReference type="InterPro" id="IPR006120">
    <property type="entry name" value="Resolvase_HTH_dom"/>
</dbReference>
<keyword evidence="4" id="KW-0233">DNA recombination</keyword>
<dbReference type="PANTHER" id="PTHR30461">
    <property type="entry name" value="DNA-INVERTASE FROM LAMBDOID PROPHAGE"/>
    <property type="match status" value="1"/>
</dbReference>
<evidence type="ECO:0000256" key="4">
    <source>
        <dbReference type="ARBA" id="ARBA00023172"/>
    </source>
</evidence>
<keyword evidence="2" id="KW-0229">DNA integration</keyword>
<sequence length="207" mass="23606">MTFGYIRVSKTIQNYDLQEDAMKKQHCDKLFFEKESGVKYREEWNTLYEQLRDGDTVIVWRIDRLGRTAWELIKLMAELSERKIRFVSVTEGIDTSTAMGKLWFSMNAIMAENERTVQMERSGAGLVAARARGRVGGRPKGLTEESERKMKAVKKLYGSGISISEIRKTLDIASSATVYKYINYKHSAASEKGTDKNKVSKTGQEKP</sequence>
<dbReference type="InterPro" id="IPR050639">
    <property type="entry name" value="SSR_resolvase"/>
</dbReference>
<dbReference type="GO" id="GO:0015074">
    <property type="term" value="P:DNA integration"/>
    <property type="evidence" value="ECO:0007669"/>
    <property type="project" value="UniProtKB-KW"/>
</dbReference>
<evidence type="ECO:0000313" key="8">
    <source>
        <dbReference type="Proteomes" id="UP000462014"/>
    </source>
</evidence>
<dbReference type="InterPro" id="IPR006118">
    <property type="entry name" value="Recombinase_CS"/>
</dbReference>
<dbReference type="Pfam" id="PF02796">
    <property type="entry name" value="HTH_7"/>
    <property type="match status" value="1"/>
</dbReference>
<dbReference type="Gene3D" id="3.40.50.1390">
    <property type="entry name" value="Resolvase, N-terminal catalytic domain"/>
    <property type="match status" value="1"/>
</dbReference>
<dbReference type="PROSITE" id="PS00398">
    <property type="entry name" value="RECOMBINASES_2"/>
    <property type="match status" value="1"/>
</dbReference>
<dbReference type="RefSeq" id="WP_157569706.1">
    <property type="nucleotide sequence ID" value="NZ_WPIK01000027.1"/>
</dbReference>
<dbReference type="CDD" id="cd03768">
    <property type="entry name" value="SR_ResInv"/>
    <property type="match status" value="1"/>
</dbReference>
<dbReference type="PROSITE" id="PS51736">
    <property type="entry name" value="RECOMBINASES_3"/>
    <property type="match status" value="1"/>
</dbReference>
<dbReference type="InterPro" id="IPR006119">
    <property type="entry name" value="Resolv_N"/>
</dbReference>
<dbReference type="EMBL" id="WPIK01000027">
    <property type="protein sequence ID" value="MVN23455.1"/>
    <property type="molecule type" value="Genomic_DNA"/>
</dbReference>
<proteinExistence type="inferred from homology"/>
<evidence type="ECO:0000256" key="3">
    <source>
        <dbReference type="ARBA" id="ARBA00023125"/>
    </source>
</evidence>
<comment type="caution">
    <text evidence="7">The sequence shown here is derived from an EMBL/GenBank/DDBJ whole genome shotgun (WGS) entry which is preliminary data.</text>
</comment>
<dbReference type="SUPFAM" id="SSF53041">
    <property type="entry name" value="Resolvase-like"/>
    <property type="match status" value="1"/>
</dbReference>
<comment type="similarity">
    <text evidence="1">Belongs to the site-specific recombinase resolvase family.</text>
</comment>
<dbReference type="SMART" id="SM00857">
    <property type="entry name" value="Resolvase"/>
    <property type="match status" value="1"/>
</dbReference>
<organism evidence="7 8">
    <name type="scientific">Mucilaginibacter arboris</name>
    <dbReference type="NCBI Taxonomy" id="2682090"/>
    <lineage>
        <taxon>Bacteria</taxon>
        <taxon>Pseudomonadati</taxon>
        <taxon>Bacteroidota</taxon>
        <taxon>Sphingobacteriia</taxon>
        <taxon>Sphingobacteriales</taxon>
        <taxon>Sphingobacteriaceae</taxon>
        <taxon>Mucilaginibacter</taxon>
    </lineage>
</organism>
<dbReference type="InterPro" id="IPR036162">
    <property type="entry name" value="Resolvase-like_N_sf"/>
</dbReference>
<keyword evidence="8" id="KW-1185">Reference proteome</keyword>
<gene>
    <name evidence="7" type="ORF">GO621_18180</name>
</gene>
<reference evidence="7 8" key="1">
    <citation type="submission" date="2019-12" db="EMBL/GenBank/DDBJ databases">
        <title>Mucilaginibacter sp. HMF7410 genome sequencing and assembly.</title>
        <authorList>
            <person name="Kang H."/>
            <person name="Cha I."/>
            <person name="Kim H."/>
            <person name="Joh K."/>
        </authorList>
    </citation>
    <scope>NUCLEOTIDE SEQUENCE [LARGE SCALE GENOMIC DNA]</scope>
    <source>
        <strain evidence="7 8">HMF7410</strain>
    </source>
</reference>
<dbReference type="GO" id="GO:0000150">
    <property type="term" value="F:DNA strand exchange activity"/>
    <property type="evidence" value="ECO:0007669"/>
    <property type="project" value="InterPro"/>
</dbReference>
<evidence type="ECO:0000256" key="2">
    <source>
        <dbReference type="ARBA" id="ARBA00022908"/>
    </source>
</evidence>
<name>A0A7K1T1L5_9SPHI</name>
<dbReference type="Pfam" id="PF00239">
    <property type="entry name" value="Resolvase"/>
    <property type="match status" value="1"/>
</dbReference>
<evidence type="ECO:0000313" key="7">
    <source>
        <dbReference type="EMBL" id="MVN23455.1"/>
    </source>
</evidence>
<protein>
    <submittedName>
        <fullName evidence="7">Helix-turn-helix domain-containing protein</fullName>
    </submittedName>
</protein>
<evidence type="ECO:0000256" key="5">
    <source>
        <dbReference type="PIRSR" id="PIRSR606118-50"/>
    </source>
</evidence>
<accession>A0A7K1T1L5</accession>
<evidence type="ECO:0000256" key="1">
    <source>
        <dbReference type="ARBA" id="ARBA00009913"/>
    </source>
</evidence>
<keyword evidence="3" id="KW-0238">DNA-binding</keyword>
<feature type="domain" description="Resolvase/invertase-type recombinase catalytic" evidence="6">
    <location>
        <begin position="1"/>
        <end position="133"/>
    </location>
</feature>
<dbReference type="AlphaFoldDB" id="A0A7K1T1L5"/>
<evidence type="ECO:0000259" key="6">
    <source>
        <dbReference type="PROSITE" id="PS51736"/>
    </source>
</evidence>
<feature type="active site" description="O-(5'-phospho-DNA)-serine intermediate" evidence="5">
    <location>
        <position position="9"/>
    </location>
</feature>
<dbReference type="PANTHER" id="PTHR30461:SF2">
    <property type="entry name" value="SERINE RECOMBINASE PINE-RELATED"/>
    <property type="match status" value="1"/>
</dbReference>
<dbReference type="GO" id="GO:0003677">
    <property type="term" value="F:DNA binding"/>
    <property type="evidence" value="ECO:0007669"/>
    <property type="project" value="UniProtKB-KW"/>
</dbReference>